<feature type="transmembrane region" description="Helical" evidence="1">
    <location>
        <begin position="57"/>
        <end position="74"/>
    </location>
</feature>
<evidence type="ECO:0000256" key="1">
    <source>
        <dbReference type="SAM" id="Phobius"/>
    </source>
</evidence>
<dbReference type="EMBL" id="JAGKSP010000008">
    <property type="protein sequence ID" value="MBP3964813.1"/>
    <property type="molecule type" value="Genomic_DNA"/>
</dbReference>
<sequence length="434" mass="48525">MESMIERGKIKFKELVLIMFIFFYITNVINVGTYLPFVILPFILVYLVNSKIGLQQMSIIFFSIMFAISLYLYHQSTIGTIIMQLTFPICFYVLGNILAKNDPLYKKTYTTLMVVIGSATIFGLACVVKTINLYGNVDGASVALNGRSVLTPWGGGAITATGLNTYMSLGLSLLPIVFIKGNRKLRLISFLFFLVTAYCTILMGNRTGILVAAISIVVSMALSGKASIKKLFGILILCGIGATTARVFMSAFGDSLLLSRLQSMDNLHDPRFDAWKAVFWGMFKYPMGGKQTVLIDVNYAHNMWLDVAYEAGIAPFLLLLLFTVLSIKSVLKFRKSSFPTQLKLLILCLFTAFLVVSFFEPILEGWFYFFNIFCLVAGMVSRLVIQNRDPLVVNEQTEIKIPRIVFSMRSKLLITSFTLLMASSITCITYMLIV</sequence>
<accession>A0ABS5CG20</accession>
<keyword evidence="1" id="KW-1133">Transmembrane helix</keyword>
<feature type="transmembrane region" description="Helical" evidence="1">
    <location>
        <begin position="365"/>
        <end position="385"/>
    </location>
</feature>
<feature type="transmembrane region" description="Helical" evidence="1">
    <location>
        <begin position="154"/>
        <end position="178"/>
    </location>
</feature>
<feature type="transmembrane region" description="Helical" evidence="1">
    <location>
        <begin position="185"/>
        <end position="203"/>
    </location>
</feature>
<dbReference type="InterPro" id="IPR051533">
    <property type="entry name" value="WaaL-like"/>
</dbReference>
<reference evidence="2 3" key="1">
    <citation type="submission" date="2021-04" db="EMBL/GenBank/DDBJ databases">
        <title>Paenibacillus sp. DLE-14 whole genome sequence.</title>
        <authorList>
            <person name="Ham Y.J."/>
        </authorList>
    </citation>
    <scope>NUCLEOTIDE SEQUENCE [LARGE SCALE GENOMIC DNA]</scope>
    <source>
        <strain evidence="2 3">DLE-14</strain>
    </source>
</reference>
<feature type="transmembrane region" description="Helical" evidence="1">
    <location>
        <begin position="342"/>
        <end position="359"/>
    </location>
</feature>
<feature type="transmembrane region" description="Helical" evidence="1">
    <location>
        <begin position="209"/>
        <end position="224"/>
    </location>
</feature>
<feature type="transmembrane region" description="Helical" evidence="1">
    <location>
        <begin position="12"/>
        <end position="28"/>
    </location>
</feature>
<organism evidence="2 3">
    <name type="scientific">Paenibacillus lignilyticus</name>
    <dbReference type="NCBI Taxonomy" id="1172615"/>
    <lineage>
        <taxon>Bacteria</taxon>
        <taxon>Bacillati</taxon>
        <taxon>Bacillota</taxon>
        <taxon>Bacilli</taxon>
        <taxon>Bacillales</taxon>
        <taxon>Paenibacillaceae</taxon>
        <taxon>Paenibacillus</taxon>
    </lineage>
</organism>
<dbReference type="PANTHER" id="PTHR37422">
    <property type="entry name" value="TEICHURONIC ACID BIOSYNTHESIS PROTEIN TUAE"/>
    <property type="match status" value="1"/>
</dbReference>
<evidence type="ECO:0000313" key="3">
    <source>
        <dbReference type="Proteomes" id="UP000673394"/>
    </source>
</evidence>
<feature type="transmembrane region" description="Helical" evidence="1">
    <location>
        <begin position="111"/>
        <end position="134"/>
    </location>
</feature>
<feature type="transmembrane region" description="Helical" evidence="1">
    <location>
        <begin position="412"/>
        <end position="433"/>
    </location>
</feature>
<keyword evidence="1" id="KW-0472">Membrane</keyword>
<dbReference type="Proteomes" id="UP000673394">
    <property type="component" value="Unassembled WGS sequence"/>
</dbReference>
<keyword evidence="3" id="KW-1185">Reference proteome</keyword>
<evidence type="ECO:0008006" key="4">
    <source>
        <dbReference type="Google" id="ProtNLM"/>
    </source>
</evidence>
<gene>
    <name evidence="2" type="ORF">I8J30_19000</name>
</gene>
<comment type="caution">
    <text evidence="2">The sequence shown here is derived from an EMBL/GenBank/DDBJ whole genome shotgun (WGS) entry which is preliminary data.</text>
</comment>
<evidence type="ECO:0000313" key="2">
    <source>
        <dbReference type="EMBL" id="MBP3964813.1"/>
    </source>
</evidence>
<proteinExistence type="predicted"/>
<feature type="transmembrane region" description="Helical" evidence="1">
    <location>
        <begin position="312"/>
        <end position="330"/>
    </location>
</feature>
<name>A0ABS5CG20_9BACL</name>
<feature type="transmembrane region" description="Helical" evidence="1">
    <location>
        <begin position="80"/>
        <end position="99"/>
    </location>
</feature>
<protein>
    <recommendedName>
        <fullName evidence="4">O-antigen ligase family protein</fullName>
    </recommendedName>
</protein>
<keyword evidence="1" id="KW-0812">Transmembrane</keyword>
<feature type="transmembrane region" description="Helical" evidence="1">
    <location>
        <begin position="231"/>
        <end position="252"/>
    </location>
</feature>
<dbReference type="PANTHER" id="PTHR37422:SF17">
    <property type="entry name" value="O-ANTIGEN LIGASE"/>
    <property type="match status" value="1"/>
</dbReference>
<dbReference type="RefSeq" id="WP_210660769.1">
    <property type="nucleotide sequence ID" value="NZ_JAGKSP010000008.1"/>
</dbReference>